<evidence type="ECO:0000313" key="1">
    <source>
        <dbReference type="EMBL" id="GBP44357.1"/>
    </source>
</evidence>
<sequence>MVSVAQPARRAAVKVRRSIEDAQVVGILGELESSDADLLVPNVVHVQFKNNRAQNSALGDSMWYRFLIAVGGSEAPVDFEIAQAFVYKFDNSIRDVGCFKLLYQTFVIYGIKGFREIRRYHGHVLHRLQRVRYEFANAKDLRACFSAPDKAMLECWLQSVGRMS</sequence>
<protein>
    <submittedName>
        <fullName evidence="1">Uncharacterized protein</fullName>
    </submittedName>
</protein>
<organism evidence="1 2">
    <name type="scientific">Eumeta variegata</name>
    <name type="common">Bagworm moth</name>
    <name type="synonym">Eumeta japonica</name>
    <dbReference type="NCBI Taxonomy" id="151549"/>
    <lineage>
        <taxon>Eukaryota</taxon>
        <taxon>Metazoa</taxon>
        <taxon>Ecdysozoa</taxon>
        <taxon>Arthropoda</taxon>
        <taxon>Hexapoda</taxon>
        <taxon>Insecta</taxon>
        <taxon>Pterygota</taxon>
        <taxon>Neoptera</taxon>
        <taxon>Endopterygota</taxon>
        <taxon>Lepidoptera</taxon>
        <taxon>Glossata</taxon>
        <taxon>Ditrysia</taxon>
        <taxon>Tineoidea</taxon>
        <taxon>Psychidae</taxon>
        <taxon>Oiketicinae</taxon>
        <taxon>Eumeta</taxon>
    </lineage>
</organism>
<name>A0A4C1W2K2_EUMVA</name>
<reference evidence="1 2" key="1">
    <citation type="journal article" date="2019" name="Commun. Biol.">
        <title>The bagworm genome reveals a unique fibroin gene that provides high tensile strength.</title>
        <authorList>
            <person name="Kono N."/>
            <person name="Nakamura H."/>
            <person name="Ohtoshi R."/>
            <person name="Tomita M."/>
            <person name="Numata K."/>
            <person name="Arakawa K."/>
        </authorList>
    </citation>
    <scope>NUCLEOTIDE SEQUENCE [LARGE SCALE GENOMIC DNA]</scope>
</reference>
<accession>A0A4C1W2K2</accession>
<dbReference type="Proteomes" id="UP000299102">
    <property type="component" value="Unassembled WGS sequence"/>
</dbReference>
<proteinExistence type="predicted"/>
<evidence type="ECO:0000313" key="2">
    <source>
        <dbReference type="Proteomes" id="UP000299102"/>
    </source>
</evidence>
<gene>
    <name evidence="1" type="ORF">EVAR_31252_1</name>
</gene>
<keyword evidence="2" id="KW-1185">Reference proteome</keyword>
<dbReference type="AlphaFoldDB" id="A0A4C1W2K2"/>
<dbReference type="EMBL" id="BGZK01000451">
    <property type="protein sequence ID" value="GBP44357.1"/>
    <property type="molecule type" value="Genomic_DNA"/>
</dbReference>
<comment type="caution">
    <text evidence="1">The sequence shown here is derived from an EMBL/GenBank/DDBJ whole genome shotgun (WGS) entry which is preliminary data.</text>
</comment>